<evidence type="ECO:0000313" key="11">
    <source>
        <dbReference type="Proteomes" id="UP001358614"/>
    </source>
</evidence>
<name>A0AAX4KA77_9TREE</name>
<feature type="transmembrane region" description="Helical" evidence="8">
    <location>
        <begin position="175"/>
        <end position="194"/>
    </location>
</feature>
<feature type="transmembrane region" description="Helical" evidence="8">
    <location>
        <begin position="142"/>
        <end position="163"/>
    </location>
</feature>
<dbReference type="InterPro" id="IPR013121">
    <property type="entry name" value="Fe_red_NAD-bd_6"/>
</dbReference>
<feature type="transmembrane region" description="Helical" evidence="8">
    <location>
        <begin position="21"/>
        <end position="38"/>
    </location>
</feature>
<protein>
    <recommendedName>
        <fullName evidence="9">FAD-binding FR-type domain-containing protein</fullName>
    </recommendedName>
</protein>
<dbReference type="FunFam" id="2.40.30.10:FF:000091">
    <property type="entry name" value="NADPH oxidase (NoxA), putative"/>
    <property type="match status" value="1"/>
</dbReference>
<dbReference type="GO" id="GO:0043020">
    <property type="term" value="C:NADPH oxidase complex"/>
    <property type="evidence" value="ECO:0007669"/>
    <property type="project" value="TreeGrafter"/>
</dbReference>
<dbReference type="KEGG" id="ker:91099918"/>
<keyword evidence="7 8" id="KW-0472">Membrane</keyword>
<dbReference type="CDD" id="cd06186">
    <property type="entry name" value="NOX_Duox_like_FAD_NADP"/>
    <property type="match status" value="1"/>
</dbReference>
<dbReference type="PROSITE" id="PS51384">
    <property type="entry name" value="FAD_FR"/>
    <property type="match status" value="1"/>
</dbReference>
<dbReference type="Pfam" id="PF08030">
    <property type="entry name" value="NAD_binding_6"/>
    <property type="match status" value="1"/>
</dbReference>
<sequence>MKSQELAEKAKVELTGRRLSWNIIWYGSHLVIFAYGWYSQQTNAKLAALNALKFSVWTSRGAGLVLAFDGGLILVPMLRNILKLIRPKLMWLFPADENIWFHRQVAYQIVFWTMVHTTAHYVNFINVERTQVRKQTAWEIHYTQPGGFTGHVMLLIMFLMYTTAHSSIRKQCFEAFWYTHHLAFFFMIGLYTHATGCFVRDSVDPDDIPTFPFYSTEHCLGYQSWRFTIWAGILYFGERVYREIRARRKTDISKVLLHPSRVMEIRFLKPSFKYKAGQWFFLNVPDVSKFQWHPFTISSAPEDPYVSVHIRQVGDFTLALGDRLGATKGIASQKLDYPDEKGDYDYGRRKDFIEINPNSIGKGTPVLRIDGPFGAPAEDVFNSEVAVLIAAGIGVTPFASILKHIWYAQRSGQLGALRRVEFIWSCRDTGTFGWFQTLLEELEASQSDPNFLHISVYLTQKMDFDTVQNITINDVGAEYDPLTLLQSRTLFGRPNYKQIFHSLISGIESGSYLPGREATLKSRLGVYFCGPNALASTIKKEAFAVKSKSVDVKFFKEHF</sequence>
<evidence type="ECO:0000256" key="6">
    <source>
        <dbReference type="ARBA" id="ARBA00023065"/>
    </source>
</evidence>
<keyword evidence="3" id="KW-0249">Electron transport</keyword>
<dbReference type="PANTHER" id="PTHR11972">
    <property type="entry name" value="NADPH OXIDASE"/>
    <property type="match status" value="1"/>
</dbReference>
<organism evidence="10 11">
    <name type="scientific">Kwoniella europaea PYCC6329</name>
    <dbReference type="NCBI Taxonomy" id="1423913"/>
    <lineage>
        <taxon>Eukaryota</taxon>
        <taxon>Fungi</taxon>
        <taxon>Dikarya</taxon>
        <taxon>Basidiomycota</taxon>
        <taxon>Agaricomycotina</taxon>
        <taxon>Tremellomycetes</taxon>
        <taxon>Tremellales</taxon>
        <taxon>Cryptococcaceae</taxon>
        <taxon>Kwoniella</taxon>
    </lineage>
</organism>
<dbReference type="InterPro" id="IPR017927">
    <property type="entry name" value="FAD-bd_FR_type"/>
</dbReference>
<evidence type="ECO:0000256" key="7">
    <source>
        <dbReference type="ARBA" id="ARBA00023136"/>
    </source>
</evidence>
<keyword evidence="11" id="KW-1185">Reference proteome</keyword>
<dbReference type="SFLD" id="SFLDS00052">
    <property type="entry name" value="Ferric_Reductase_Domain"/>
    <property type="match status" value="1"/>
</dbReference>
<feature type="transmembrane region" description="Helical" evidence="8">
    <location>
        <begin position="58"/>
        <end position="78"/>
    </location>
</feature>
<evidence type="ECO:0000256" key="3">
    <source>
        <dbReference type="ARBA" id="ARBA00022982"/>
    </source>
</evidence>
<keyword evidence="4 8" id="KW-1133">Transmembrane helix</keyword>
<dbReference type="GO" id="GO:0006811">
    <property type="term" value="P:monoatomic ion transport"/>
    <property type="evidence" value="ECO:0007669"/>
    <property type="project" value="UniProtKB-KW"/>
</dbReference>
<reference evidence="10 11" key="1">
    <citation type="submission" date="2024-01" db="EMBL/GenBank/DDBJ databases">
        <title>Comparative genomics of Cryptococcus and Kwoniella reveals pathogenesis evolution and contrasting modes of karyotype evolution via chromosome fusion or intercentromeric recombination.</title>
        <authorList>
            <person name="Coelho M.A."/>
            <person name="David-Palma M."/>
            <person name="Shea T."/>
            <person name="Bowers K."/>
            <person name="McGinley-Smith S."/>
            <person name="Mohammad A.W."/>
            <person name="Gnirke A."/>
            <person name="Yurkov A.M."/>
            <person name="Nowrousian M."/>
            <person name="Sun S."/>
            <person name="Cuomo C.A."/>
            <person name="Heitman J."/>
        </authorList>
    </citation>
    <scope>NUCLEOTIDE SEQUENCE [LARGE SCALE GENOMIC DNA]</scope>
    <source>
        <strain evidence="10 11">PYCC6329</strain>
    </source>
</reference>
<dbReference type="GeneID" id="91099918"/>
<evidence type="ECO:0000256" key="8">
    <source>
        <dbReference type="SAM" id="Phobius"/>
    </source>
</evidence>
<dbReference type="InterPro" id="IPR013130">
    <property type="entry name" value="Fe3_Rdtase_TM_dom"/>
</dbReference>
<dbReference type="SFLD" id="SFLDG01169">
    <property type="entry name" value="NADPH_oxidase_subgroup_(NOX)"/>
    <property type="match status" value="1"/>
</dbReference>
<dbReference type="InterPro" id="IPR017938">
    <property type="entry name" value="Riboflavin_synthase-like_b-brl"/>
</dbReference>
<evidence type="ECO:0000256" key="1">
    <source>
        <dbReference type="ARBA" id="ARBA00004141"/>
    </source>
</evidence>
<keyword evidence="2 8" id="KW-0812">Transmembrane</keyword>
<dbReference type="SUPFAM" id="SSF63380">
    <property type="entry name" value="Riboflavin synthase domain-like"/>
    <property type="match status" value="1"/>
</dbReference>
<accession>A0AAX4KA77</accession>
<gene>
    <name evidence="10" type="ORF">V865_001114</name>
</gene>
<dbReference type="PANTHER" id="PTHR11972:SF39">
    <property type="entry name" value="FAD-BINDING FR-TYPE DOMAIN-CONTAINING PROTEIN"/>
    <property type="match status" value="1"/>
</dbReference>
<comment type="subcellular location">
    <subcellularLocation>
        <location evidence="1">Membrane</location>
        <topology evidence="1">Multi-pass membrane protein</topology>
    </subcellularLocation>
</comment>
<dbReference type="GO" id="GO:0006952">
    <property type="term" value="P:defense response"/>
    <property type="evidence" value="ECO:0007669"/>
    <property type="project" value="TreeGrafter"/>
</dbReference>
<dbReference type="RefSeq" id="XP_066081036.1">
    <property type="nucleotide sequence ID" value="XM_066224939.1"/>
</dbReference>
<dbReference type="InterPro" id="IPR000778">
    <property type="entry name" value="Cyt_b245_heavy_chain"/>
</dbReference>
<dbReference type="GO" id="GO:0042554">
    <property type="term" value="P:superoxide anion generation"/>
    <property type="evidence" value="ECO:0007669"/>
    <property type="project" value="TreeGrafter"/>
</dbReference>
<dbReference type="SFLD" id="SFLDG01168">
    <property type="entry name" value="Ferric_reductase_subgroup_(FRE"/>
    <property type="match status" value="1"/>
</dbReference>
<keyword evidence="6" id="KW-0813">Transport</keyword>
<keyword evidence="5" id="KW-0560">Oxidoreductase</keyword>
<dbReference type="Pfam" id="PF08022">
    <property type="entry name" value="FAD_binding_8"/>
    <property type="match status" value="1"/>
</dbReference>
<dbReference type="Pfam" id="PF01794">
    <property type="entry name" value="Ferric_reduct"/>
    <property type="match status" value="1"/>
</dbReference>
<dbReference type="SUPFAM" id="SSF52343">
    <property type="entry name" value="Ferredoxin reductase-like, C-terminal NADP-linked domain"/>
    <property type="match status" value="1"/>
</dbReference>
<feature type="domain" description="FAD-binding FR-type" evidence="9">
    <location>
        <begin position="239"/>
        <end position="379"/>
    </location>
</feature>
<dbReference type="GO" id="GO:0016175">
    <property type="term" value="F:superoxide-generating NAD(P)H oxidase activity"/>
    <property type="evidence" value="ECO:0007669"/>
    <property type="project" value="TreeGrafter"/>
</dbReference>
<evidence type="ECO:0000256" key="2">
    <source>
        <dbReference type="ARBA" id="ARBA00022692"/>
    </source>
</evidence>
<dbReference type="InterPro" id="IPR013112">
    <property type="entry name" value="FAD-bd_8"/>
</dbReference>
<evidence type="ECO:0000313" key="10">
    <source>
        <dbReference type="EMBL" id="WWD03069.1"/>
    </source>
</evidence>
<dbReference type="Gene3D" id="3.40.50.80">
    <property type="entry name" value="Nucleotide-binding domain of ferredoxin-NADP reductase (FNR) module"/>
    <property type="match status" value="1"/>
</dbReference>
<dbReference type="EMBL" id="CP144089">
    <property type="protein sequence ID" value="WWD03069.1"/>
    <property type="molecule type" value="Genomic_DNA"/>
</dbReference>
<dbReference type="Gene3D" id="2.40.30.10">
    <property type="entry name" value="Translation factors"/>
    <property type="match status" value="1"/>
</dbReference>
<evidence type="ECO:0000256" key="5">
    <source>
        <dbReference type="ARBA" id="ARBA00023002"/>
    </source>
</evidence>
<dbReference type="InterPro" id="IPR039261">
    <property type="entry name" value="FNR_nucleotide-bd"/>
</dbReference>
<keyword evidence="6" id="KW-0406">Ion transport</keyword>
<proteinExistence type="predicted"/>
<dbReference type="PRINTS" id="PR00466">
    <property type="entry name" value="GP91PHOX"/>
</dbReference>
<dbReference type="AlphaFoldDB" id="A0AAX4KA77"/>
<evidence type="ECO:0000259" key="9">
    <source>
        <dbReference type="PROSITE" id="PS51384"/>
    </source>
</evidence>
<dbReference type="Proteomes" id="UP001358614">
    <property type="component" value="Chromosome 1"/>
</dbReference>
<evidence type="ECO:0000256" key="4">
    <source>
        <dbReference type="ARBA" id="ARBA00022989"/>
    </source>
</evidence>
<dbReference type="InterPro" id="IPR050369">
    <property type="entry name" value="RBOH/FRE"/>
</dbReference>